<keyword evidence="1" id="KW-0812">Transmembrane</keyword>
<organism evidence="2 3">
    <name type="scientific">Variovorax humicola</name>
    <dbReference type="NCBI Taxonomy" id="1769758"/>
    <lineage>
        <taxon>Bacteria</taxon>
        <taxon>Pseudomonadati</taxon>
        <taxon>Pseudomonadota</taxon>
        <taxon>Betaproteobacteria</taxon>
        <taxon>Burkholderiales</taxon>
        <taxon>Comamonadaceae</taxon>
        <taxon>Variovorax</taxon>
    </lineage>
</organism>
<protein>
    <submittedName>
        <fullName evidence="2">Uncharacterized protein</fullName>
    </submittedName>
</protein>
<sequence length="174" mass="19621">MNVFLDDRWQLIAWMGVALIAIAFVYYGWHVKAVRSEAARRIEAARVRSGHVPLEIPTTRGGLRSGTSSGGDPDTLPEWFIQGSGEHAMVDETPRMQIRYLDVDGKKVQNVLQVEQLDLQKKLIVGHTDTPGDVRKIFLHQVLAARSAETGQRFNLDTWVEAVRVARRRRGLAH</sequence>
<dbReference type="RefSeq" id="WP_340365297.1">
    <property type="nucleotide sequence ID" value="NZ_JBBKZV010000012.1"/>
</dbReference>
<name>A0ABU8W2J3_9BURK</name>
<reference evidence="2 3" key="1">
    <citation type="submission" date="2024-03" db="EMBL/GenBank/DDBJ databases">
        <title>Novel species of the genus Variovorax.</title>
        <authorList>
            <person name="Liu Q."/>
            <person name="Xin Y.-H."/>
        </authorList>
    </citation>
    <scope>NUCLEOTIDE SEQUENCE [LARGE SCALE GENOMIC DNA]</scope>
    <source>
        <strain evidence="2 3">KACC 18501</strain>
    </source>
</reference>
<proteinExistence type="predicted"/>
<evidence type="ECO:0000313" key="3">
    <source>
        <dbReference type="Proteomes" id="UP001363010"/>
    </source>
</evidence>
<gene>
    <name evidence="2" type="ORF">WKW80_19875</name>
</gene>
<evidence type="ECO:0000256" key="1">
    <source>
        <dbReference type="SAM" id="Phobius"/>
    </source>
</evidence>
<feature type="transmembrane region" description="Helical" evidence="1">
    <location>
        <begin position="12"/>
        <end position="31"/>
    </location>
</feature>
<dbReference type="EMBL" id="JBBKZV010000012">
    <property type="protein sequence ID" value="MEJ8824266.1"/>
    <property type="molecule type" value="Genomic_DNA"/>
</dbReference>
<keyword evidence="1" id="KW-1133">Transmembrane helix</keyword>
<keyword evidence="3" id="KW-1185">Reference proteome</keyword>
<dbReference type="Proteomes" id="UP001363010">
    <property type="component" value="Unassembled WGS sequence"/>
</dbReference>
<accession>A0ABU8W2J3</accession>
<keyword evidence="1" id="KW-0472">Membrane</keyword>
<evidence type="ECO:0000313" key="2">
    <source>
        <dbReference type="EMBL" id="MEJ8824266.1"/>
    </source>
</evidence>
<comment type="caution">
    <text evidence="2">The sequence shown here is derived from an EMBL/GenBank/DDBJ whole genome shotgun (WGS) entry which is preliminary data.</text>
</comment>